<keyword evidence="4" id="KW-0408">Iron</keyword>
<sequence length="184" mass="20777">VLQRWGKNWCVSHAVFIKIVHLSRQLLLPKTVWSLTTAKLSAFVEHIFLNLSQSIFGFHFAVFTQFLYLSLPMEFSTRPGKHCNTCLPFLFFKIAPNQITRFLDSNGGPGIQHIGLSVSNIFDAVRVGRAGGAQFLDPPKTYYDEVGFCSSDECIVFPKRELPGHGISQFFSLFVLFPKIALTF</sequence>
<evidence type="ECO:0000313" key="9">
    <source>
        <dbReference type="WBParaSite" id="ECPE_0000192301-mRNA-1"/>
    </source>
</evidence>
<evidence type="ECO:0000256" key="4">
    <source>
        <dbReference type="ARBA" id="ARBA00023004"/>
    </source>
</evidence>
<protein>
    <submittedName>
        <fullName evidence="9">VOC domain-containing protein</fullName>
    </submittedName>
</protein>
<dbReference type="EMBL" id="UZAN01019174">
    <property type="protein sequence ID" value="VDP49590.1"/>
    <property type="molecule type" value="Genomic_DNA"/>
</dbReference>
<reference evidence="9" key="1">
    <citation type="submission" date="2016-06" db="UniProtKB">
        <authorList>
            <consortium name="WormBaseParasite"/>
        </authorList>
    </citation>
    <scope>IDENTIFICATION</scope>
</reference>
<dbReference type="GO" id="GO:0009072">
    <property type="term" value="P:aromatic amino acid metabolic process"/>
    <property type="evidence" value="ECO:0007669"/>
    <property type="project" value="InterPro"/>
</dbReference>
<dbReference type="OrthoDB" id="414569at2759"/>
<accession>A0A183A4N8</accession>
<evidence type="ECO:0000256" key="1">
    <source>
        <dbReference type="ARBA" id="ARBA00001962"/>
    </source>
</evidence>
<dbReference type="GO" id="GO:0003868">
    <property type="term" value="F:4-hydroxyphenylpyruvate dioxygenase activity"/>
    <property type="evidence" value="ECO:0007669"/>
    <property type="project" value="InterPro"/>
</dbReference>
<comment type="cofactor">
    <cofactor evidence="1">
        <name>Fe cation</name>
        <dbReference type="ChEBI" id="CHEBI:24875"/>
    </cofactor>
</comment>
<gene>
    <name evidence="7" type="ORF">ECPE_LOCUS1923</name>
</gene>
<feature type="domain" description="VOC" evidence="6">
    <location>
        <begin position="43"/>
        <end position="173"/>
    </location>
</feature>
<evidence type="ECO:0000313" key="8">
    <source>
        <dbReference type="Proteomes" id="UP000272942"/>
    </source>
</evidence>
<name>A0A183A4N8_9TREM</name>
<keyword evidence="3" id="KW-0677">Repeat</keyword>
<keyword evidence="5" id="KW-0812">Transmembrane</keyword>
<dbReference type="WBParaSite" id="ECPE_0000192301-mRNA-1">
    <property type="protein sequence ID" value="ECPE_0000192301-mRNA-1"/>
    <property type="gene ID" value="ECPE_0000192301"/>
</dbReference>
<dbReference type="PANTHER" id="PTHR11959:SF10">
    <property type="entry name" value="4-HYDROXYPHENYLPYRUVATE DIOXYGENASE-LIKE PROTEIN"/>
    <property type="match status" value="1"/>
</dbReference>
<evidence type="ECO:0000256" key="3">
    <source>
        <dbReference type="ARBA" id="ARBA00022737"/>
    </source>
</evidence>
<dbReference type="InterPro" id="IPR037523">
    <property type="entry name" value="VOC_core"/>
</dbReference>
<reference evidence="7 8" key="2">
    <citation type="submission" date="2018-11" db="EMBL/GenBank/DDBJ databases">
        <authorList>
            <consortium name="Pathogen Informatics"/>
        </authorList>
    </citation>
    <scope>NUCLEOTIDE SEQUENCE [LARGE SCALE GENOMIC DNA]</scope>
    <source>
        <strain evidence="7 8">Egypt</strain>
    </source>
</reference>
<dbReference type="PROSITE" id="PS51819">
    <property type="entry name" value="VOC"/>
    <property type="match status" value="1"/>
</dbReference>
<proteinExistence type="inferred from homology"/>
<keyword evidence="8" id="KW-1185">Reference proteome</keyword>
<dbReference type="SUPFAM" id="SSF54593">
    <property type="entry name" value="Glyoxalase/Bleomycin resistance protein/Dihydroxybiphenyl dioxygenase"/>
    <property type="match status" value="1"/>
</dbReference>
<comment type="similarity">
    <text evidence="2">Belongs to the 4HPPD family.</text>
</comment>
<evidence type="ECO:0000256" key="2">
    <source>
        <dbReference type="ARBA" id="ARBA00005877"/>
    </source>
</evidence>
<dbReference type="Gene3D" id="3.10.180.10">
    <property type="entry name" value="2,3-Dihydroxybiphenyl 1,2-Dioxygenase, domain 1"/>
    <property type="match status" value="1"/>
</dbReference>
<keyword evidence="5" id="KW-1133">Transmembrane helix</keyword>
<dbReference type="InterPro" id="IPR005956">
    <property type="entry name" value="4OHPhenylPyrv_dOase"/>
</dbReference>
<keyword evidence="5" id="KW-0472">Membrane</keyword>
<evidence type="ECO:0000259" key="6">
    <source>
        <dbReference type="PROSITE" id="PS51819"/>
    </source>
</evidence>
<dbReference type="InterPro" id="IPR029068">
    <property type="entry name" value="Glyas_Bleomycin-R_OHBP_Dase"/>
</dbReference>
<evidence type="ECO:0000256" key="5">
    <source>
        <dbReference type="SAM" id="Phobius"/>
    </source>
</evidence>
<dbReference type="Proteomes" id="UP000272942">
    <property type="component" value="Unassembled WGS sequence"/>
</dbReference>
<dbReference type="AlphaFoldDB" id="A0A183A4N8"/>
<organism evidence="9">
    <name type="scientific">Echinostoma caproni</name>
    <dbReference type="NCBI Taxonomy" id="27848"/>
    <lineage>
        <taxon>Eukaryota</taxon>
        <taxon>Metazoa</taxon>
        <taxon>Spiralia</taxon>
        <taxon>Lophotrochozoa</taxon>
        <taxon>Platyhelminthes</taxon>
        <taxon>Trematoda</taxon>
        <taxon>Digenea</taxon>
        <taxon>Plagiorchiida</taxon>
        <taxon>Echinostomata</taxon>
        <taxon>Echinostomatoidea</taxon>
        <taxon>Echinostomatidae</taxon>
        <taxon>Echinostoma</taxon>
    </lineage>
</organism>
<feature type="transmembrane region" description="Helical" evidence="5">
    <location>
        <begin position="47"/>
        <end position="71"/>
    </location>
</feature>
<dbReference type="PANTHER" id="PTHR11959">
    <property type="entry name" value="4-HYDROXYPHENYLPYRUVATE DIOXYGENASE"/>
    <property type="match status" value="1"/>
</dbReference>
<evidence type="ECO:0000313" key="7">
    <source>
        <dbReference type="EMBL" id="VDP49590.1"/>
    </source>
</evidence>